<dbReference type="Proteomes" id="UP001642484">
    <property type="component" value="Unassembled WGS sequence"/>
</dbReference>
<name>A0ABP0HM09_9DINO</name>
<evidence type="ECO:0000256" key="1">
    <source>
        <dbReference type="SAM" id="SignalP"/>
    </source>
</evidence>
<feature type="signal peptide" evidence="1">
    <location>
        <begin position="1"/>
        <end position="17"/>
    </location>
</feature>
<sequence>MELRWILAAWALPSILGETWNVVDISQVVCEKPDFPGAPAFPATYSMTFNHEVLSLNDPYIVSFMRATDSAMTIKFKMEDANGEQVIPATCR</sequence>
<gene>
    <name evidence="2" type="ORF">CCMP2556_LOCUS2336</name>
</gene>
<keyword evidence="3" id="KW-1185">Reference proteome</keyword>
<dbReference type="EMBL" id="CAXAMN010000869">
    <property type="protein sequence ID" value="CAK8991155.1"/>
    <property type="molecule type" value="Genomic_DNA"/>
</dbReference>
<keyword evidence="1" id="KW-0732">Signal</keyword>
<evidence type="ECO:0000313" key="3">
    <source>
        <dbReference type="Proteomes" id="UP001642484"/>
    </source>
</evidence>
<proteinExistence type="predicted"/>
<feature type="chain" id="PRO_5045588138" evidence="1">
    <location>
        <begin position="18"/>
        <end position="92"/>
    </location>
</feature>
<comment type="caution">
    <text evidence="2">The sequence shown here is derived from an EMBL/GenBank/DDBJ whole genome shotgun (WGS) entry which is preliminary data.</text>
</comment>
<protein>
    <submittedName>
        <fullName evidence="2">Uncharacterized protein</fullName>
    </submittedName>
</protein>
<accession>A0ABP0HM09</accession>
<reference evidence="2 3" key="1">
    <citation type="submission" date="2024-02" db="EMBL/GenBank/DDBJ databases">
        <authorList>
            <person name="Chen Y."/>
            <person name="Shah S."/>
            <person name="Dougan E. K."/>
            <person name="Thang M."/>
            <person name="Chan C."/>
        </authorList>
    </citation>
    <scope>NUCLEOTIDE SEQUENCE [LARGE SCALE GENOMIC DNA]</scope>
</reference>
<evidence type="ECO:0000313" key="2">
    <source>
        <dbReference type="EMBL" id="CAK8991155.1"/>
    </source>
</evidence>
<organism evidence="2 3">
    <name type="scientific">Durusdinium trenchii</name>
    <dbReference type="NCBI Taxonomy" id="1381693"/>
    <lineage>
        <taxon>Eukaryota</taxon>
        <taxon>Sar</taxon>
        <taxon>Alveolata</taxon>
        <taxon>Dinophyceae</taxon>
        <taxon>Suessiales</taxon>
        <taxon>Symbiodiniaceae</taxon>
        <taxon>Durusdinium</taxon>
    </lineage>
</organism>